<keyword evidence="4" id="KW-1185">Reference proteome</keyword>
<protein>
    <submittedName>
        <fullName evidence="3">Putative lipid-binding transport protein (Tim44 family)</fullName>
    </submittedName>
</protein>
<name>A0A852X3R9_9MICO</name>
<comment type="caution">
    <text evidence="3">The sequence shown here is derived from an EMBL/GenBank/DDBJ whole genome shotgun (WGS) entry which is preliminary data.</text>
</comment>
<evidence type="ECO:0000313" key="3">
    <source>
        <dbReference type="EMBL" id="NYG35970.1"/>
    </source>
</evidence>
<feature type="chain" id="PRO_5038831648" evidence="1">
    <location>
        <begin position="18"/>
        <end position="127"/>
    </location>
</feature>
<dbReference type="Proteomes" id="UP000592181">
    <property type="component" value="Unassembled WGS sequence"/>
</dbReference>
<accession>A0A852X3R9</accession>
<dbReference type="AlphaFoldDB" id="A0A852X3R9"/>
<keyword evidence="1" id="KW-0732">Signal</keyword>
<dbReference type="Gene3D" id="3.10.450.50">
    <property type="match status" value="1"/>
</dbReference>
<gene>
    <name evidence="3" type="ORF">BJY28_000439</name>
</gene>
<feature type="signal peptide" evidence="1">
    <location>
        <begin position="1"/>
        <end position="17"/>
    </location>
</feature>
<dbReference type="EMBL" id="JACBZX010000001">
    <property type="protein sequence ID" value="NYG35970.1"/>
    <property type="molecule type" value="Genomic_DNA"/>
</dbReference>
<dbReference type="Pfam" id="PF12870">
    <property type="entry name" value="DUF4878"/>
    <property type="match status" value="1"/>
</dbReference>
<proteinExistence type="predicted"/>
<evidence type="ECO:0000256" key="1">
    <source>
        <dbReference type="SAM" id="SignalP"/>
    </source>
</evidence>
<feature type="domain" description="DUF4878" evidence="2">
    <location>
        <begin position="18"/>
        <end position="123"/>
    </location>
</feature>
<dbReference type="RefSeq" id="WP_179461548.1">
    <property type="nucleotide sequence ID" value="NZ_JACBZX010000001.1"/>
</dbReference>
<dbReference type="InterPro" id="IPR024267">
    <property type="entry name" value="DUF4878"/>
</dbReference>
<evidence type="ECO:0000259" key="2">
    <source>
        <dbReference type="Pfam" id="PF12870"/>
    </source>
</evidence>
<evidence type="ECO:0000313" key="4">
    <source>
        <dbReference type="Proteomes" id="UP000592181"/>
    </source>
</evidence>
<sequence length="127" mass="13218">MRRTRLLGALAVVLALAGCGGGPSPEDTVEEFVQAAADGDYARVCELLDPEYLEAVEAEGSSCAEVMADTAEEGSGSLIADADQLEVGEATVSEDEQSAMVETSYDGNEGAITLVKVDDEWRVSLAS</sequence>
<organism evidence="3 4">
    <name type="scientific">Janibacter alkaliphilus</name>
    <dbReference type="NCBI Taxonomy" id="1069963"/>
    <lineage>
        <taxon>Bacteria</taxon>
        <taxon>Bacillati</taxon>
        <taxon>Actinomycetota</taxon>
        <taxon>Actinomycetes</taxon>
        <taxon>Micrococcales</taxon>
        <taxon>Intrasporangiaceae</taxon>
        <taxon>Janibacter</taxon>
    </lineage>
</organism>
<reference evidence="3 4" key="1">
    <citation type="submission" date="2020-07" db="EMBL/GenBank/DDBJ databases">
        <title>Sequencing the genomes of 1000 actinobacteria strains.</title>
        <authorList>
            <person name="Klenk H.-P."/>
        </authorList>
    </citation>
    <scope>NUCLEOTIDE SEQUENCE [LARGE SCALE GENOMIC DNA]</scope>
    <source>
        <strain evidence="3 4">DSM 24723</strain>
    </source>
</reference>
<dbReference type="PROSITE" id="PS51257">
    <property type="entry name" value="PROKAR_LIPOPROTEIN"/>
    <property type="match status" value="1"/>
</dbReference>